<evidence type="ECO:0000313" key="9">
    <source>
        <dbReference type="Proteomes" id="UP001066276"/>
    </source>
</evidence>
<keyword evidence="5" id="KW-0378">Hydrolase</keyword>
<keyword evidence="3" id="KW-0540">Nuclease</keyword>
<reference evidence="8" key="1">
    <citation type="journal article" date="2022" name="bioRxiv">
        <title>Sequencing and chromosome-scale assembly of the giantPleurodeles waltlgenome.</title>
        <authorList>
            <person name="Brown T."/>
            <person name="Elewa A."/>
            <person name="Iarovenko S."/>
            <person name="Subramanian E."/>
            <person name="Araus A.J."/>
            <person name="Petzold A."/>
            <person name="Susuki M."/>
            <person name="Suzuki K.-i.T."/>
            <person name="Hayashi T."/>
            <person name="Toyoda A."/>
            <person name="Oliveira C."/>
            <person name="Osipova E."/>
            <person name="Leigh N.D."/>
            <person name="Simon A."/>
            <person name="Yun M.H."/>
        </authorList>
    </citation>
    <scope>NUCLEOTIDE SEQUENCE</scope>
    <source>
        <strain evidence="8">20211129_DDA</strain>
        <tissue evidence="8">Liver</tissue>
    </source>
</reference>
<dbReference type="SUPFAM" id="SSF53098">
    <property type="entry name" value="Ribonuclease H-like"/>
    <property type="match status" value="1"/>
</dbReference>
<dbReference type="InterPro" id="IPR040643">
    <property type="entry name" value="MLVIN_C"/>
</dbReference>
<dbReference type="PANTHER" id="PTHR41694:SF5">
    <property type="entry name" value="RIBONUCLEASE H"/>
    <property type="match status" value="1"/>
</dbReference>
<dbReference type="GO" id="GO:0003676">
    <property type="term" value="F:nucleic acid binding"/>
    <property type="evidence" value="ECO:0007669"/>
    <property type="project" value="InterPro"/>
</dbReference>
<proteinExistence type="predicted"/>
<evidence type="ECO:0000256" key="6">
    <source>
        <dbReference type="ARBA" id="ARBA00022918"/>
    </source>
</evidence>
<dbReference type="Pfam" id="PF00075">
    <property type="entry name" value="RNase_H"/>
    <property type="match status" value="1"/>
</dbReference>
<comment type="caution">
    <text evidence="8">The sequence shown here is derived from an EMBL/GenBank/DDBJ whole genome shotgun (WGS) entry which is preliminary data.</text>
</comment>
<dbReference type="InterPro" id="IPR002156">
    <property type="entry name" value="RNaseH_domain"/>
</dbReference>
<keyword evidence="4" id="KW-0255">Endonuclease</keyword>
<evidence type="ECO:0000256" key="4">
    <source>
        <dbReference type="ARBA" id="ARBA00022759"/>
    </source>
</evidence>
<dbReference type="Proteomes" id="UP001066276">
    <property type="component" value="Chromosome 1_1"/>
</dbReference>
<evidence type="ECO:0000256" key="1">
    <source>
        <dbReference type="ARBA" id="ARBA00022679"/>
    </source>
</evidence>
<dbReference type="InterPro" id="IPR036397">
    <property type="entry name" value="RNaseH_sf"/>
</dbReference>
<evidence type="ECO:0000313" key="8">
    <source>
        <dbReference type="EMBL" id="KAJ1213474.1"/>
    </source>
</evidence>
<keyword evidence="2" id="KW-0548">Nucleotidyltransferase</keyword>
<keyword evidence="1" id="KW-0808">Transferase</keyword>
<dbReference type="Pfam" id="PF18697">
    <property type="entry name" value="MLVIN_C"/>
    <property type="match status" value="1"/>
</dbReference>
<dbReference type="Gene3D" id="2.30.30.850">
    <property type="match status" value="1"/>
</dbReference>
<gene>
    <name evidence="8" type="ORF">NDU88_001111</name>
</gene>
<dbReference type="Gene3D" id="3.30.420.10">
    <property type="entry name" value="Ribonuclease H-like superfamily/Ribonuclease H"/>
    <property type="match status" value="1"/>
</dbReference>
<sequence>MWEKEVRGRVKREQALLEKEQRKNVYVKALEMRKKEINYLKEIEEKERKLQVADAIRRLVKLCFAAVHLQEEKRAVDVVARTSQTGGVQASIFRTDKTMIVHMKPMREATPLYVPPKGLVPQSQETHDCIFLTKEQTKGRIDLQDTPLPDVDAELWVDGSCLKLPDGTTSAAYAITTIHTVMETARIPQKSAQAAELIALTQACELSTDLCVNLYTDSRYAFGVAHDFGLLWKERGFLTSHGMQIMHEELVHNLLTALTYPKKIAIVKCSAHKRVTDKIGQGNALAYRVARETAMQRSTTSMYVVKSQAERWHNARQDVLDIQKSASVKEREQWSEEGELDDEGCWRNKQMDKWKLPIAFVQSMVQMAHGLAHVGASTITKLLTQVREALPDRSTGEGHELRPGDQVMIKSFEKSSSLEPRWRGPEQVLLATRTAVRVRNRKNWVHSTHCKRVLPTLVEPAVLTDHREILTTEKGRAISPDESAEFFPDHTISGVSRSNLRPRKEYVVLKKIG</sequence>
<evidence type="ECO:0000256" key="2">
    <source>
        <dbReference type="ARBA" id="ARBA00022695"/>
    </source>
</evidence>
<keyword evidence="6" id="KW-0695">RNA-directed DNA polymerase</keyword>
<dbReference type="EMBL" id="JANPWB010000001">
    <property type="protein sequence ID" value="KAJ1213474.1"/>
    <property type="molecule type" value="Genomic_DNA"/>
</dbReference>
<dbReference type="GO" id="GO:0003964">
    <property type="term" value="F:RNA-directed DNA polymerase activity"/>
    <property type="evidence" value="ECO:0007669"/>
    <property type="project" value="UniProtKB-KW"/>
</dbReference>
<protein>
    <recommendedName>
        <fullName evidence="7">RNase H type-1 domain-containing protein</fullName>
    </recommendedName>
</protein>
<keyword evidence="9" id="KW-1185">Reference proteome</keyword>
<dbReference type="GO" id="GO:0004523">
    <property type="term" value="F:RNA-DNA hybrid ribonuclease activity"/>
    <property type="evidence" value="ECO:0007669"/>
    <property type="project" value="InterPro"/>
</dbReference>
<evidence type="ECO:0000256" key="5">
    <source>
        <dbReference type="ARBA" id="ARBA00022801"/>
    </source>
</evidence>
<feature type="domain" description="RNase H type-1" evidence="7">
    <location>
        <begin position="149"/>
        <end position="295"/>
    </location>
</feature>
<name>A0AAV7WNB2_PLEWA</name>
<evidence type="ECO:0000259" key="7">
    <source>
        <dbReference type="PROSITE" id="PS50879"/>
    </source>
</evidence>
<dbReference type="PROSITE" id="PS50879">
    <property type="entry name" value="RNASE_H_1"/>
    <property type="match status" value="1"/>
</dbReference>
<dbReference type="InterPro" id="IPR012337">
    <property type="entry name" value="RNaseH-like_sf"/>
</dbReference>
<evidence type="ECO:0000256" key="3">
    <source>
        <dbReference type="ARBA" id="ARBA00022722"/>
    </source>
</evidence>
<dbReference type="AlphaFoldDB" id="A0AAV7WNB2"/>
<accession>A0AAV7WNB2</accession>
<organism evidence="8 9">
    <name type="scientific">Pleurodeles waltl</name>
    <name type="common">Iberian ribbed newt</name>
    <dbReference type="NCBI Taxonomy" id="8319"/>
    <lineage>
        <taxon>Eukaryota</taxon>
        <taxon>Metazoa</taxon>
        <taxon>Chordata</taxon>
        <taxon>Craniata</taxon>
        <taxon>Vertebrata</taxon>
        <taxon>Euteleostomi</taxon>
        <taxon>Amphibia</taxon>
        <taxon>Batrachia</taxon>
        <taxon>Caudata</taxon>
        <taxon>Salamandroidea</taxon>
        <taxon>Salamandridae</taxon>
        <taxon>Pleurodelinae</taxon>
        <taxon>Pleurodeles</taxon>
    </lineage>
</organism>
<dbReference type="PANTHER" id="PTHR41694">
    <property type="entry name" value="ENDOGENOUS RETROVIRUS GROUP K MEMBER POL PROTEIN"/>
    <property type="match status" value="1"/>
</dbReference>